<keyword evidence="7" id="KW-0805">Transcription regulation</keyword>
<dbReference type="SMART" id="SM00558">
    <property type="entry name" value="JmjC"/>
    <property type="match status" value="1"/>
</dbReference>
<keyword evidence="9" id="KW-0539">Nucleus</keyword>
<feature type="compositionally biased region" description="Low complexity" evidence="10">
    <location>
        <begin position="608"/>
        <end position="617"/>
    </location>
</feature>
<evidence type="ECO:0000313" key="12">
    <source>
        <dbReference type="EMBL" id="CAJ1944511.1"/>
    </source>
</evidence>
<feature type="region of interest" description="Disordered" evidence="10">
    <location>
        <begin position="482"/>
        <end position="519"/>
    </location>
</feature>
<dbReference type="GO" id="GO:0051213">
    <property type="term" value="F:dioxygenase activity"/>
    <property type="evidence" value="ECO:0007669"/>
    <property type="project" value="UniProtKB-KW"/>
</dbReference>
<proteinExistence type="predicted"/>
<feature type="region of interest" description="Disordered" evidence="10">
    <location>
        <begin position="1"/>
        <end position="24"/>
    </location>
</feature>
<keyword evidence="2" id="KW-0479">Metal-binding</keyword>
<evidence type="ECO:0000259" key="11">
    <source>
        <dbReference type="PROSITE" id="PS51184"/>
    </source>
</evidence>
<keyword evidence="4" id="KW-0223">Dioxygenase</keyword>
<keyword evidence="13" id="KW-1185">Reference proteome</keyword>
<dbReference type="SUPFAM" id="SSF51197">
    <property type="entry name" value="Clavaminate synthase-like"/>
    <property type="match status" value="1"/>
</dbReference>
<dbReference type="PANTHER" id="PTHR23123">
    <property type="entry name" value="PHD/F-BOX CONTAINING PROTEIN"/>
    <property type="match status" value="1"/>
</dbReference>
<dbReference type="Pfam" id="PF02373">
    <property type="entry name" value="JmjC"/>
    <property type="match status" value="1"/>
</dbReference>
<keyword evidence="5" id="KW-0560">Oxidoreductase</keyword>
<accession>A0AAD2CSQ7</accession>
<comment type="subcellular location">
    <subcellularLocation>
        <location evidence="1">Nucleus</location>
    </subcellularLocation>
</comment>
<feature type="region of interest" description="Disordered" evidence="10">
    <location>
        <begin position="563"/>
        <end position="640"/>
    </location>
</feature>
<feature type="compositionally biased region" description="Acidic residues" evidence="10">
    <location>
        <begin position="577"/>
        <end position="589"/>
    </location>
</feature>
<dbReference type="PROSITE" id="PS51184">
    <property type="entry name" value="JMJC"/>
    <property type="match status" value="1"/>
</dbReference>
<dbReference type="InterPro" id="IPR050690">
    <property type="entry name" value="JHDM1_Histone_Demethylase"/>
</dbReference>
<evidence type="ECO:0000256" key="4">
    <source>
        <dbReference type="ARBA" id="ARBA00022964"/>
    </source>
</evidence>
<keyword evidence="8" id="KW-0804">Transcription</keyword>
<keyword evidence="3" id="KW-0156">Chromatin regulator</keyword>
<evidence type="ECO:0000256" key="5">
    <source>
        <dbReference type="ARBA" id="ARBA00023002"/>
    </source>
</evidence>
<dbReference type="InterPro" id="IPR041070">
    <property type="entry name" value="JHD"/>
</dbReference>
<evidence type="ECO:0000256" key="3">
    <source>
        <dbReference type="ARBA" id="ARBA00022853"/>
    </source>
</evidence>
<dbReference type="GO" id="GO:0046872">
    <property type="term" value="F:metal ion binding"/>
    <property type="evidence" value="ECO:0007669"/>
    <property type="project" value="UniProtKB-KW"/>
</dbReference>
<evidence type="ECO:0000313" key="13">
    <source>
        <dbReference type="Proteomes" id="UP001295423"/>
    </source>
</evidence>
<keyword evidence="6" id="KW-0408">Iron</keyword>
<evidence type="ECO:0000256" key="10">
    <source>
        <dbReference type="SAM" id="MobiDB-lite"/>
    </source>
</evidence>
<name>A0AAD2CSQ7_9STRA</name>
<evidence type="ECO:0000256" key="7">
    <source>
        <dbReference type="ARBA" id="ARBA00023015"/>
    </source>
</evidence>
<dbReference type="Pfam" id="PF17811">
    <property type="entry name" value="JHD"/>
    <property type="match status" value="1"/>
</dbReference>
<evidence type="ECO:0000256" key="1">
    <source>
        <dbReference type="ARBA" id="ARBA00004123"/>
    </source>
</evidence>
<reference evidence="12" key="1">
    <citation type="submission" date="2023-08" db="EMBL/GenBank/DDBJ databases">
        <authorList>
            <person name="Audoor S."/>
            <person name="Bilcke G."/>
        </authorList>
    </citation>
    <scope>NUCLEOTIDE SEQUENCE</scope>
</reference>
<dbReference type="EMBL" id="CAKOGP040001224">
    <property type="protein sequence ID" value="CAJ1944511.1"/>
    <property type="molecule type" value="Genomic_DNA"/>
</dbReference>
<evidence type="ECO:0000256" key="2">
    <source>
        <dbReference type="ARBA" id="ARBA00022723"/>
    </source>
</evidence>
<sequence length="640" mass="71672">MSPSNHENPPPPPPSNNTNHQGYANRHIPDFLALDCQQQGASQIIQVVTDGRQLTAEHLKKQQDDGGITLTRPILITDTPQSIGMKVIKFRGREVQLRDLANILGGAFPFAVIDVEHQEELEGWTLGAFVDYIEDPYRRKESGPSPLTAGLGGPKRKQRQAVVKALEKKAQQRPRVLNQISLEFSDTPLRQKITSPQFVRDLDWIDQAWPGRGKGQSKKSRVYPKVQYYCLTSAAGCYTDFHVDFGGTSVWYHVLSGQKDFCLIAPTKANLQVFEEWNCSANQATTFLPNLIQDQSTILRITLQPSQTMIIPSAWIHGVYTPSDSIVLGGNFLHGLDIEKQLEVYDIEERTKVMERFRCPLYKQLQFYAAGMYLNKMRKGDICTREVDGCSCLYETLRSWWDEYRDEVPETAPDKAPNVATAALEVARQHNCMDVDHFLFDFKQEYTRVKQHGICPNEDKATTRTMSEPVLDRPKLKLKLKANDGMSSKPEKPQSQPSTVPKVEAVTSQSTGSTEPKKVIRLKLKTADTAPQPVAQESSSAADPFRIVLSSSTIFSAKVAAPTKPKVTVKRVREDTEWFDEGPVPDDEWMPSSSTNNNKTKKAKGMPNSSNSSSSSSRGKNKGKQGTKSTARSRLMGRLR</sequence>
<organism evidence="12 13">
    <name type="scientific">Cylindrotheca closterium</name>
    <dbReference type="NCBI Taxonomy" id="2856"/>
    <lineage>
        <taxon>Eukaryota</taxon>
        <taxon>Sar</taxon>
        <taxon>Stramenopiles</taxon>
        <taxon>Ochrophyta</taxon>
        <taxon>Bacillariophyta</taxon>
        <taxon>Bacillariophyceae</taxon>
        <taxon>Bacillariophycidae</taxon>
        <taxon>Bacillariales</taxon>
        <taxon>Bacillariaceae</taxon>
        <taxon>Cylindrotheca</taxon>
    </lineage>
</organism>
<dbReference type="Gene3D" id="2.60.120.650">
    <property type="entry name" value="Cupin"/>
    <property type="match status" value="2"/>
</dbReference>
<gene>
    <name evidence="12" type="ORF">CYCCA115_LOCUS8924</name>
</gene>
<dbReference type="GO" id="GO:0006325">
    <property type="term" value="P:chromatin organization"/>
    <property type="evidence" value="ECO:0007669"/>
    <property type="project" value="UniProtKB-KW"/>
</dbReference>
<protein>
    <recommendedName>
        <fullName evidence="11">JmjC domain-containing protein</fullName>
    </recommendedName>
</protein>
<evidence type="ECO:0000256" key="8">
    <source>
        <dbReference type="ARBA" id="ARBA00023163"/>
    </source>
</evidence>
<evidence type="ECO:0000256" key="6">
    <source>
        <dbReference type="ARBA" id="ARBA00023004"/>
    </source>
</evidence>
<feature type="domain" description="JmjC" evidence="11">
    <location>
        <begin position="176"/>
        <end position="349"/>
    </location>
</feature>
<comment type="caution">
    <text evidence="12">The sequence shown here is derived from an EMBL/GenBank/DDBJ whole genome shotgun (WGS) entry which is preliminary data.</text>
</comment>
<evidence type="ECO:0000256" key="9">
    <source>
        <dbReference type="ARBA" id="ARBA00023242"/>
    </source>
</evidence>
<dbReference type="InterPro" id="IPR003347">
    <property type="entry name" value="JmjC_dom"/>
</dbReference>
<dbReference type="Proteomes" id="UP001295423">
    <property type="component" value="Unassembled WGS sequence"/>
</dbReference>
<dbReference type="AlphaFoldDB" id="A0AAD2CSQ7"/>
<dbReference type="GO" id="GO:0005634">
    <property type="term" value="C:nucleus"/>
    <property type="evidence" value="ECO:0007669"/>
    <property type="project" value="UniProtKB-SubCell"/>
</dbReference>